<accession>A0ABN8GM00</accession>
<evidence type="ECO:0000259" key="3">
    <source>
        <dbReference type="PROSITE" id="PS50853"/>
    </source>
</evidence>
<organism evidence="6 7">
    <name type="scientific">Paenibacillus allorhizoplanae</name>
    <dbReference type="NCBI Taxonomy" id="2905648"/>
    <lineage>
        <taxon>Bacteria</taxon>
        <taxon>Bacillati</taxon>
        <taxon>Bacillota</taxon>
        <taxon>Bacilli</taxon>
        <taxon>Bacillales</taxon>
        <taxon>Paenibacillaceae</taxon>
        <taxon>Paenibacillus</taxon>
    </lineage>
</organism>
<dbReference type="InterPro" id="IPR001119">
    <property type="entry name" value="SLH_dom"/>
</dbReference>
<dbReference type="PROSITE" id="PS51272">
    <property type="entry name" value="SLH"/>
    <property type="match status" value="3"/>
</dbReference>
<feature type="domain" description="LTD" evidence="5">
    <location>
        <begin position="380"/>
        <end position="539"/>
    </location>
</feature>
<dbReference type="Gene3D" id="2.60.40.1080">
    <property type="match status" value="1"/>
</dbReference>
<dbReference type="InterPro" id="IPR001322">
    <property type="entry name" value="Lamin_tail_dom"/>
</dbReference>
<dbReference type="Gene3D" id="2.60.40.10">
    <property type="entry name" value="Immunoglobulins"/>
    <property type="match status" value="4"/>
</dbReference>
<evidence type="ECO:0000259" key="4">
    <source>
        <dbReference type="PROSITE" id="PS51272"/>
    </source>
</evidence>
<comment type="caution">
    <text evidence="6">The sequence shown here is derived from an EMBL/GenBank/DDBJ whole genome shotgun (WGS) entry which is preliminary data.</text>
</comment>
<gene>
    <name evidence="6" type="ORF">PAECIP111891_03423</name>
</gene>
<feature type="domain" description="LTD" evidence="5">
    <location>
        <begin position="650"/>
        <end position="806"/>
    </location>
</feature>
<feature type="domain" description="Fibronectin type-III" evidence="3">
    <location>
        <begin position="573"/>
        <end position="662"/>
    </location>
</feature>
<dbReference type="CDD" id="cd00063">
    <property type="entry name" value="FN3"/>
    <property type="match status" value="3"/>
</dbReference>
<sequence length="1755" mass="190364">MYKKSFSKMIAKCLVAALLTLHVVGLGSVPAAHAATVSPLDLVISEIVPASSGAGQPYEYIEIFNRTSETIDLDNFKLQYYTASPYTTAGNTWKISNKTIGPRSYLVLWLKKFDYPNVPLSDFNLNYGVNLTTTNVFEIALTTSAQGLHDSSKRRVAIADGSGNVISGAFINDGVADGTASNINKSVTYTYTGNLDTTKVANGQIASPGIKPAIPADLTATPSIDSVALSWKANTEENLASYNVYVPETQQAYTVTSTTYSIVGLTSGTAYTFQITAKNTSGIESPRTLVRTTTLTNGNLPPSTPTGLMAVAGPASATITWNANTESDVSGYKVYMNGNDISGTVTGTTYQVTGLTNDITYHFTITAVDNVGQESALSGAVATIPRQYPTLMITEVVPDSLKIDMTSGTPDAYEFVEIYNTSSDPIHLKDYKVIYSTPTVYKWPITSDIVIQPKGTVVLWAKNTSNSTTNTATLAGFNTSYGTNLTTDRLSEVDALGGMANASPRTLSIAAPNDVPISTVSYDAVDVGENRGANFTYPTDGTIIMRKLRYTEAATPGSVFAAQQPPSSSDHSAPAAPTGLTATARTNSSELSWNTNLAADVAYYNVYLDGTLSQTLLGNRTTATIINLQNNRPYTFAITAVDTAGNESLNSEIVTVTPTGAMLPKLLITELSPDTGNYLPSGAPTSYDAYEFVEIFNSSNTSIDLVGYKLQFTSADVTKSWEKTIDQSFVIAPREIKLIWTRNVGLDFYSDEHFNHYYFDTYSEKYIPLGNIYKINDVNGLINAGQQTLAISDPNGTEIIRATYNDNGATDFAEKKTITYAYPFDGSTTMRKVGTMQSTSPGVLQDGQVPPKTKTDDLAPTAPTGVTVVAGEGKVSLSWNANIESDLNAYKVYKDGLLDIILPIGQTTLNVPLLQGGISYSFEISALDSSDNESLRSAVVVATPTHQRITQTERAINPFNSTYQMLWNVSSERAIIPGLAEDFVPQGMAYDKDEDWIIITSYMEDKRPSTLSIIDAQTDQLIKYVNLYDGSVPYNGHAGGVAVSKDHVWIASGSTIYQLSKADLINAPDKGGVSFENKFATVTNASFTNYAEGVLWVGEYYYPPTYTTASSHTMLTRDNTYQYAWVAGYRLDSQTDVLPTGRNDGTNTVIPDLILSIPDKIQGMAMLHDSIMLSQSYSRSRDSNLLKYNKPDFNGTADTTVKVNAVGVPVWYMDSHAKAAGNNDMLVPPMLENMIERNEKLYLLFESGANEYRDTANYTLDRLQMVDLSQWTNYGNPSIHGLAASMIAGTQGQASVLEEMGNKPQVDVTHGYHFASSNPSVAEISATGYLHAKTYGETVISASNGIRTATFSLTVTNSIDEHNQEPVYSQEPVSQPAAPQLEITSLIVKPEDLTSTSGKVILKLSSEKNQVILPANTIELLKTGSLEIVREDLTVTLSKDSLQAIAAQATEGERKDGSISFKINKLKADNITTQLNHANGLENTIVRSASDAVDFHLSIVNSDGDEKEISTFETPITVTFKINPQMDKNLLGIYYIDNHGVVEYVGGELKGDVLEAQLHHFSTYIMLEYNKLYADVPEGYWAKPAIAELSAKHIVQGVTDMTFEPARAVTRAEFAALLTRTMQLKAVQRSSFADVPEHAWYAEAVTALAEAGIVNGTESNNFAPDRTISREQMAVMLLRAAEVGGTHAETVSMKPTFTDEDMISDWAREAIAKAVLIGLIEGKDDHRLDPQGPTSRAESAKSIYNLLKIMNSSLQ</sequence>
<feature type="domain" description="Fibronectin type-III" evidence="3">
    <location>
        <begin position="211"/>
        <end position="299"/>
    </location>
</feature>
<dbReference type="InterPro" id="IPR036415">
    <property type="entry name" value="Lamin_tail_dom_sf"/>
</dbReference>
<keyword evidence="2" id="KW-0732">Signal</keyword>
<dbReference type="Pfam" id="PF00932">
    <property type="entry name" value="LTD"/>
    <property type="match status" value="3"/>
</dbReference>
<dbReference type="PROSITE" id="PS50853">
    <property type="entry name" value="FN3"/>
    <property type="match status" value="4"/>
</dbReference>
<dbReference type="PROSITE" id="PS51841">
    <property type="entry name" value="LTD"/>
    <property type="match status" value="3"/>
</dbReference>
<feature type="region of interest" description="Disordered" evidence="1">
    <location>
        <begin position="839"/>
        <end position="861"/>
    </location>
</feature>
<protein>
    <recommendedName>
        <fullName evidence="8">S-layer protein</fullName>
    </recommendedName>
</protein>
<dbReference type="EMBL" id="CAKMMW010000009">
    <property type="protein sequence ID" value="CAH1209850.1"/>
    <property type="molecule type" value="Genomic_DNA"/>
</dbReference>
<dbReference type="InterPro" id="IPR013783">
    <property type="entry name" value="Ig-like_fold"/>
</dbReference>
<dbReference type="Pfam" id="PF00041">
    <property type="entry name" value="fn3"/>
    <property type="match status" value="3"/>
</dbReference>
<dbReference type="InterPro" id="IPR008964">
    <property type="entry name" value="Invasin/intimin_cell_adhesion"/>
</dbReference>
<dbReference type="Pfam" id="PF00395">
    <property type="entry name" value="SLH"/>
    <property type="match status" value="3"/>
</dbReference>
<dbReference type="SMART" id="SM00060">
    <property type="entry name" value="FN3"/>
    <property type="match status" value="4"/>
</dbReference>
<dbReference type="InterPro" id="IPR051465">
    <property type="entry name" value="Cell_Envelope_Struct_Comp"/>
</dbReference>
<evidence type="ECO:0000313" key="6">
    <source>
        <dbReference type="EMBL" id="CAH1209850.1"/>
    </source>
</evidence>
<dbReference type="InterPro" id="IPR036116">
    <property type="entry name" value="FN3_sf"/>
</dbReference>
<dbReference type="InterPro" id="IPR003961">
    <property type="entry name" value="FN3_dom"/>
</dbReference>
<feature type="signal peptide" evidence="2">
    <location>
        <begin position="1"/>
        <end position="34"/>
    </location>
</feature>
<dbReference type="SUPFAM" id="SSF49373">
    <property type="entry name" value="Invasin/intimin cell-adhesion fragments"/>
    <property type="match status" value="1"/>
</dbReference>
<keyword evidence="7" id="KW-1185">Reference proteome</keyword>
<evidence type="ECO:0000256" key="2">
    <source>
        <dbReference type="SAM" id="SignalP"/>
    </source>
</evidence>
<feature type="domain" description="Fibronectin type-III" evidence="3">
    <location>
        <begin position="301"/>
        <end position="387"/>
    </location>
</feature>
<dbReference type="PANTHER" id="PTHR43308">
    <property type="entry name" value="OUTER MEMBRANE PROTEIN ALPHA-RELATED"/>
    <property type="match status" value="1"/>
</dbReference>
<feature type="compositionally biased region" description="Low complexity" evidence="1">
    <location>
        <begin position="561"/>
        <end position="580"/>
    </location>
</feature>
<reference evidence="6" key="1">
    <citation type="submission" date="2022-01" db="EMBL/GenBank/DDBJ databases">
        <authorList>
            <person name="Criscuolo A."/>
        </authorList>
    </citation>
    <scope>NUCLEOTIDE SEQUENCE</scope>
    <source>
        <strain evidence="6">CIP111891</strain>
    </source>
</reference>
<feature type="domain" description="LTD" evidence="5">
    <location>
        <begin position="29"/>
        <end position="176"/>
    </location>
</feature>
<dbReference type="SUPFAM" id="SSF49265">
    <property type="entry name" value="Fibronectin type III"/>
    <property type="match status" value="2"/>
</dbReference>
<feature type="domain" description="SLH" evidence="4">
    <location>
        <begin position="1694"/>
        <end position="1755"/>
    </location>
</feature>
<dbReference type="SUPFAM" id="SSF74853">
    <property type="entry name" value="Lamin A/C globular tail domain"/>
    <property type="match status" value="3"/>
</dbReference>
<evidence type="ECO:0008006" key="8">
    <source>
        <dbReference type="Google" id="ProtNLM"/>
    </source>
</evidence>
<dbReference type="Proteomes" id="UP000838821">
    <property type="component" value="Unassembled WGS sequence"/>
</dbReference>
<dbReference type="Gene3D" id="2.60.40.1260">
    <property type="entry name" value="Lamin Tail domain"/>
    <property type="match status" value="2"/>
</dbReference>
<dbReference type="PANTHER" id="PTHR43308:SF5">
    <property type="entry name" value="S-LAYER PROTEIN _ PEPTIDOGLYCAN ENDO-BETA-N-ACETYLGLUCOSAMINIDASE"/>
    <property type="match status" value="1"/>
</dbReference>
<proteinExistence type="predicted"/>
<name>A0ABN8GM00_9BACL</name>
<feature type="chain" id="PRO_5046968256" description="S-layer protein" evidence="2">
    <location>
        <begin position="35"/>
        <end position="1755"/>
    </location>
</feature>
<evidence type="ECO:0000259" key="5">
    <source>
        <dbReference type="PROSITE" id="PS51841"/>
    </source>
</evidence>
<dbReference type="SUPFAM" id="SSF63829">
    <property type="entry name" value="Calcium-dependent phosphotriesterase"/>
    <property type="match status" value="1"/>
</dbReference>
<feature type="region of interest" description="Disordered" evidence="1">
    <location>
        <begin position="559"/>
        <end position="580"/>
    </location>
</feature>
<feature type="domain" description="Fibronectin type-III" evidence="3">
    <location>
        <begin position="859"/>
        <end position="948"/>
    </location>
</feature>
<feature type="domain" description="SLH" evidence="4">
    <location>
        <begin position="1628"/>
        <end position="1691"/>
    </location>
</feature>
<feature type="domain" description="SLH" evidence="4">
    <location>
        <begin position="1569"/>
        <end position="1627"/>
    </location>
</feature>
<dbReference type="RefSeq" id="WP_236288982.1">
    <property type="nucleotide sequence ID" value="NZ_CAKMMW010000009.1"/>
</dbReference>
<evidence type="ECO:0000256" key="1">
    <source>
        <dbReference type="SAM" id="MobiDB-lite"/>
    </source>
</evidence>
<evidence type="ECO:0000313" key="7">
    <source>
        <dbReference type="Proteomes" id="UP000838821"/>
    </source>
</evidence>